<dbReference type="Proteomes" id="UP000226431">
    <property type="component" value="Unassembled WGS sequence"/>
</dbReference>
<gene>
    <name evidence="1" type="ORF">CDD80_4639</name>
</gene>
<organism evidence="1 2">
    <name type="scientific">Ophiocordyceps camponoti-rufipedis</name>
    <dbReference type="NCBI Taxonomy" id="2004952"/>
    <lineage>
        <taxon>Eukaryota</taxon>
        <taxon>Fungi</taxon>
        <taxon>Dikarya</taxon>
        <taxon>Ascomycota</taxon>
        <taxon>Pezizomycotina</taxon>
        <taxon>Sordariomycetes</taxon>
        <taxon>Hypocreomycetidae</taxon>
        <taxon>Hypocreales</taxon>
        <taxon>Ophiocordycipitaceae</taxon>
        <taxon>Ophiocordyceps</taxon>
    </lineage>
</organism>
<reference evidence="1 2" key="1">
    <citation type="submission" date="2017-06" db="EMBL/GenBank/DDBJ databases">
        <title>Ant-infecting Ophiocordyceps genomes reveal a high diversity of potential behavioral manipulation genes and a possible major role for enterotoxins.</title>
        <authorList>
            <person name="De Bekker C."/>
            <person name="Evans H.C."/>
            <person name="Brachmann A."/>
            <person name="Hughes D.P."/>
        </authorList>
    </citation>
    <scope>NUCLEOTIDE SEQUENCE [LARGE SCALE GENOMIC DNA]</scope>
    <source>
        <strain evidence="1 2">Map16</strain>
    </source>
</reference>
<dbReference type="AlphaFoldDB" id="A0A2C5Y2G3"/>
<evidence type="ECO:0000313" key="1">
    <source>
        <dbReference type="EMBL" id="PHH72288.1"/>
    </source>
</evidence>
<keyword evidence="2" id="KW-1185">Reference proteome</keyword>
<dbReference type="EMBL" id="NJES01000432">
    <property type="protein sequence ID" value="PHH72288.1"/>
    <property type="molecule type" value="Genomic_DNA"/>
</dbReference>
<sequence length="259" mass="28470">MTLQALTLADPSAPPSCLACRAARRPCRPLHPSAQEAGRRLVMFWREHGNDRDAWQSKDGWLARTSALDARARGAQAEISSSTLGQCHETEDDTTTAAATPAEHKVAAIASAVPTAAVLAPAVDPAVVTQFTTSLSALGQFMDRLYFKLDQMEKRFDSEDPTPSETNTATSFVAPLADLTAHPERRQSLFHDFVKYGLAGELPQIVVETLTSEELQGYLLGRRSHHKMMEDGIPSRLMPLSPIYEYMMQSTSTKQKSRI</sequence>
<protein>
    <submittedName>
        <fullName evidence="1">Uncharacterized protein</fullName>
    </submittedName>
</protein>
<proteinExistence type="predicted"/>
<evidence type="ECO:0000313" key="2">
    <source>
        <dbReference type="Proteomes" id="UP000226431"/>
    </source>
</evidence>
<name>A0A2C5Y2G3_9HYPO</name>
<accession>A0A2C5Y2G3</accession>
<comment type="caution">
    <text evidence="1">The sequence shown here is derived from an EMBL/GenBank/DDBJ whole genome shotgun (WGS) entry which is preliminary data.</text>
</comment>